<dbReference type="InterPro" id="IPR001138">
    <property type="entry name" value="Zn2Cys6_DnaBD"/>
</dbReference>
<comment type="caution">
    <text evidence="3">The sequence shown here is derived from an EMBL/GenBank/DDBJ whole genome shotgun (WGS) entry which is preliminary data.</text>
</comment>
<evidence type="ECO:0000313" key="3">
    <source>
        <dbReference type="EMBL" id="CAK7218450.1"/>
    </source>
</evidence>
<evidence type="ECO:0008006" key="5">
    <source>
        <dbReference type="Google" id="ProtNLM"/>
    </source>
</evidence>
<evidence type="ECO:0000256" key="2">
    <source>
        <dbReference type="SAM" id="MobiDB-lite"/>
    </source>
</evidence>
<dbReference type="Proteomes" id="UP001642406">
    <property type="component" value="Unassembled WGS sequence"/>
</dbReference>
<sequence length="590" mass="64168">MSESRVRSACTACRIRNGRQPCQQCDHSAIACVFVPRTAAAKTRASLRPGSVMAQLQTRPSSDQVRLLAAKPAEAVARGITDILAAPSPALDTADDVLMFGLLDDYRALVYPTCPVIGVDSVRDAIARRHHEADQAAFCCAYAAVTLAQGSSQPDGEPDTRVLGLITRALQLRPVVIGSADRSDEQDLQRVVVSVFVRVAFGILQDVQTEMFYHREGVALFQLHHDRSDPSCGSIEAAPAWQRLHWVLYIFERLAAVARDEPPTLPQPDFLPAVPGSHHDHLGFRRVCDLYSNIDDEFVAFWSDRRGGGAPGITHAWIVSKQEALERQQHIVEADVESDCLEPIYRTDLVLTCQWLRLLVWQLATRRYLLRSDAPQDYMLLYFPVQESAHLAQLLGEDGGGDGRGGGGGDRVRTLETVDGSSGSPGSHAAFTHSLDRYGMGVLRKLFEVVDAVSDVLLVSDQMRAAVKPHPYAASMDSWLGTACGLIRFLQTSHKLSKAQHDTRQQQAAVSIATEIGSILLNNAKSNVLAVTIVGDIFAIAFCAVGGTMAALSGFNGGEVPDPHDPDPHNEILRSNPGAIMVMELSLAFV</sequence>
<dbReference type="InterPro" id="IPR050797">
    <property type="entry name" value="Carb_Metab_Trans_Reg"/>
</dbReference>
<name>A0ABP0BH46_9PEZI</name>
<protein>
    <recommendedName>
        <fullName evidence="5">Transcription factor domain-containing protein</fullName>
    </recommendedName>
</protein>
<gene>
    <name evidence="3" type="ORF">SBRCBS47491_003514</name>
</gene>
<evidence type="ECO:0000313" key="4">
    <source>
        <dbReference type="Proteomes" id="UP001642406"/>
    </source>
</evidence>
<dbReference type="PANTHER" id="PTHR31668:SF24">
    <property type="entry name" value="TRANSCRIPTION FACTOR, PUTATIVE-RELATED"/>
    <property type="match status" value="1"/>
</dbReference>
<keyword evidence="4" id="KW-1185">Reference proteome</keyword>
<accession>A0ABP0BH46</accession>
<evidence type="ECO:0000256" key="1">
    <source>
        <dbReference type="ARBA" id="ARBA00023242"/>
    </source>
</evidence>
<feature type="region of interest" description="Disordered" evidence="2">
    <location>
        <begin position="396"/>
        <end position="426"/>
    </location>
</feature>
<keyword evidence="1" id="KW-0539">Nucleus</keyword>
<reference evidence="3 4" key="1">
    <citation type="submission" date="2024-01" db="EMBL/GenBank/DDBJ databases">
        <authorList>
            <person name="Allen C."/>
            <person name="Tagirdzhanova G."/>
        </authorList>
    </citation>
    <scope>NUCLEOTIDE SEQUENCE [LARGE SCALE GENOMIC DNA]</scope>
</reference>
<dbReference type="PANTHER" id="PTHR31668">
    <property type="entry name" value="GLUCOSE TRANSPORT TRANSCRIPTION REGULATOR RGT1-RELATED-RELATED"/>
    <property type="match status" value="1"/>
</dbReference>
<proteinExistence type="predicted"/>
<organism evidence="3 4">
    <name type="scientific">Sporothrix bragantina</name>
    <dbReference type="NCBI Taxonomy" id="671064"/>
    <lineage>
        <taxon>Eukaryota</taxon>
        <taxon>Fungi</taxon>
        <taxon>Dikarya</taxon>
        <taxon>Ascomycota</taxon>
        <taxon>Pezizomycotina</taxon>
        <taxon>Sordariomycetes</taxon>
        <taxon>Sordariomycetidae</taxon>
        <taxon>Ophiostomatales</taxon>
        <taxon>Ophiostomataceae</taxon>
        <taxon>Sporothrix</taxon>
    </lineage>
</organism>
<dbReference type="CDD" id="cd12148">
    <property type="entry name" value="fungal_TF_MHR"/>
    <property type="match status" value="1"/>
</dbReference>
<dbReference type="EMBL" id="CAWUHC010000023">
    <property type="protein sequence ID" value="CAK7218450.1"/>
    <property type="molecule type" value="Genomic_DNA"/>
</dbReference>
<dbReference type="CDD" id="cd00067">
    <property type="entry name" value="GAL4"/>
    <property type="match status" value="1"/>
</dbReference>